<sequence length="40" mass="4543">MEEELKKASKSMSLKTMYISLVIKKSLSVFISDESSLVYV</sequence>
<dbReference type="Proteomes" id="UP000075618">
    <property type="component" value="Unassembled WGS sequence"/>
</dbReference>
<organism evidence="1 2">
    <name type="scientific">Streptococcus mitis</name>
    <dbReference type="NCBI Taxonomy" id="28037"/>
    <lineage>
        <taxon>Bacteria</taxon>
        <taxon>Bacillati</taxon>
        <taxon>Bacillota</taxon>
        <taxon>Bacilli</taxon>
        <taxon>Lactobacillales</taxon>
        <taxon>Streptococcaceae</taxon>
        <taxon>Streptococcus</taxon>
        <taxon>Streptococcus mitis group</taxon>
    </lineage>
</organism>
<protein>
    <submittedName>
        <fullName evidence="1">Uncharacterized protein</fullName>
    </submittedName>
</protein>
<dbReference type="EMBL" id="LROT01000028">
    <property type="protein sequence ID" value="KYF32990.1"/>
    <property type="molecule type" value="Genomic_DNA"/>
</dbReference>
<gene>
    <name evidence="1" type="ORF">SMI10712_00665</name>
</gene>
<proteinExistence type="predicted"/>
<reference evidence="1 2" key="1">
    <citation type="submission" date="2016-01" db="EMBL/GenBank/DDBJ databases">
        <title>Highly variable Streptococcus oralis are common among viridans streptococci isolated from primates.</title>
        <authorList>
            <person name="Denapaite D."/>
            <person name="Rieger M."/>
            <person name="Koendgen S."/>
            <person name="Brueckner R."/>
            <person name="Ochigava I."/>
            <person name="Kappeler P."/>
            <person name="Maetz-Rensing K."/>
            <person name="Leendertz F."/>
            <person name="Hakenbeck R."/>
        </authorList>
    </citation>
    <scope>NUCLEOTIDE SEQUENCE [LARGE SCALE GENOMIC DNA]</scope>
    <source>
        <strain evidence="1 2">10712</strain>
    </source>
</reference>
<name>A0A150NI14_STRMT</name>
<evidence type="ECO:0000313" key="1">
    <source>
        <dbReference type="EMBL" id="KYF32990.1"/>
    </source>
</evidence>
<dbReference type="PATRIC" id="fig|28037.237.peg.1401"/>
<evidence type="ECO:0000313" key="2">
    <source>
        <dbReference type="Proteomes" id="UP000075618"/>
    </source>
</evidence>
<accession>A0A150NI14</accession>
<dbReference type="AlphaFoldDB" id="A0A150NI14"/>
<comment type="caution">
    <text evidence="1">The sequence shown here is derived from an EMBL/GenBank/DDBJ whole genome shotgun (WGS) entry which is preliminary data.</text>
</comment>